<feature type="signal peptide" evidence="2">
    <location>
        <begin position="1"/>
        <end position="23"/>
    </location>
</feature>
<evidence type="ECO:0000259" key="3">
    <source>
        <dbReference type="Pfam" id="PF01683"/>
    </source>
</evidence>
<evidence type="ECO:0000313" key="4">
    <source>
        <dbReference type="Proteomes" id="UP000694846"/>
    </source>
</evidence>
<feature type="domain" description="EB" evidence="3">
    <location>
        <begin position="78"/>
        <end position="139"/>
    </location>
</feature>
<feature type="transmembrane region" description="Helical" evidence="1">
    <location>
        <begin position="141"/>
        <end position="159"/>
    </location>
</feature>
<protein>
    <submittedName>
        <fullName evidence="5">Uncharacterized protein LOC112692395</fullName>
    </submittedName>
</protein>
<keyword evidence="4" id="KW-1185">Reference proteome</keyword>
<evidence type="ECO:0000256" key="2">
    <source>
        <dbReference type="SAM" id="SignalP"/>
    </source>
</evidence>
<dbReference type="Pfam" id="PF01683">
    <property type="entry name" value="EB"/>
    <property type="match status" value="1"/>
</dbReference>
<keyword evidence="1" id="KW-1133">Transmembrane helix</keyword>
<evidence type="ECO:0000256" key="1">
    <source>
        <dbReference type="SAM" id="Phobius"/>
    </source>
</evidence>
<gene>
    <name evidence="5" type="primary">LOC112692395</name>
</gene>
<keyword evidence="1" id="KW-0472">Membrane</keyword>
<keyword evidence="1" id="KW-0812">Transmembrane</keyword>
<reference evidence="5" key="1">
    <citation type="submission" date="2025-08" db="UniProtKB">
        <authorList>
            <consortium name="RefSeq"/>
        </authorList>
    </citation>
    <scope>IDENTIFICATION</scope>
    <source>
        <tissue evidence="5">Whole body</tissue>
    </source>
</reference>
<accession>A0A8B8GIJ2</accession>
<dbReference type="InterPro" id="IPR006149">
    <property type="entry name" value="EB_dom"/>
</dbReference>
<proteinExistence type="predicted"/>
<dbReference type="GeneID" id="112692395"/>
<dbReference type="OrthoDB" id="8193455at2759"/>
<sequence length="162" mass="17929">MRALGKSLVVVSAIVLYCISCNATEIFRTKRGVVPGNAASRPKDTIRKSECRHDNHCKAWPKTSCGKDPVDGKSRCLCADQTHPINDDCITSPQELGMACERDIQCIQLAYCTHNVNETNPDIKICQCREEYTDEDGTCSGGERAIISIFLAIIVAIIFQKY</sequence>
<evidence type="ECO:0000313" key="5">
    <source>
        <dbReference type="RefSeq" id="XP_025422838.1"/>
    </source>
</evidence>
<name>A0A8B8GIJ2_9HEMI</name>
<dbReference type="Proteomes" id="UP000694846">
    <property type="component" value="Unplaced"/>
</dbReference>
<dbReference type="RefSeq" id="XP_025422838.1">
    <property type="nucleotide sequence ID" value="XM_025567053.1"/>
</dbReference>
<feature type="chain" id="PRO_5034351068" evidence="2">
    <location>
        <begin position="24"/>
        <end position="162"/>
    </location>
</feature>
<dbReference type="AlphaFoldDB" id="A0A8B8GIJ2"/>
<keyword evidence="2" id="KW-0732">Signal</keyword>
<organism evidence="4 5">
    <name type="scientific">Sipha flava</name>
    <name type="common">yellow sugarcane aphid</name>
    <dbReference type="NCBI Taxonomy" id="143950"/>
    <lineage>
        <taxon>Eukaryota</taxon>
        <taxon>Metazoa</taxon>
        <taxon>Ecdysozoa</taxon>
        <taxon>Arthropoda</taxon>
        <taxon>Hexapoda</taxon>
        <taxon>Insecta</taxon>
        <taxon>Pterygota</taxon>
        <taxon>Neoptera</taxon>
        <taxon>Paraneoptera</taxon>
        <taxon>Hemiptera</taxon>
        <taxon>Sternorrhyncha</taxon>
        <taxon>Aphidomorpha</taxon>
        <taxon>Aphidoidea</taxon>
        <taxon>Aphididae</taxon>
        <taxon>Sipha</taxon>
    </lineage>
</organism>